<evidence type="ECO:0000259" key="1">
    <source>
        <dbReference type="Pfam" id="PF24693"/>
    </source>
</evidence>
<reference evidence="2 3" key="1">
    <citation type="submission" date="2016-10" db="EMBL/GenBank/DDBJ databases">
        <authorList>
            <person name="de Groot N.N."/>
        </authorList>
    </citation>
    <scope>NUCLEOTIDE SEQUENCE [LARGE SCALE GENOMIC DNA]</scope>
    <source>
        <strain evidence="2 3">DSM 2895</strain>
    </source>
</reference>
<feature type="domain" description="DUF7660" evidence="1">
    <location>
        <begin position="13"/>
        <end position="85"/>
    </location>
</feature>
<dbReference type="RefSeq" id="WP_200908941.1">
    <property type="nucleotide sequence ID" value="NZ_LIXL01000089.1"/>
</dbReference>
<accession>A0A1G8T3X6</accession>
<dbReference type="Pfam" id="PF24693">
    <property type="entry name" value="DUF7660"/>
    <property type="match status" value="1"/>
</dbReference>
<organism evidence="2 3">
    <name type="scientific">Aneurinibacillus migulanus</name>
    <name type="common">Bacillus migulanus</name>
    <dbReference type="NCBI Taxonomy" id="47500"/>
    <lineage>
        <taxon>Bacteria</taxon>
        <taxon>Bacillati</taxon>
        <taxon>Bacillota</taxon>
        <taxon>Bacilli</taxon>
        <taxon>Bacillales</taxon>
        <taxon>Paenibacillaceae</taxon>
        <taxon>Aneurinibacillus group</taxon>
        <taxon>Aneurinibacillus</taxon>
    </lineage>
</organism>
<gene>
    <name evidence="2" type="ORF">SAMN04487909_11678</name>
</gene>
<dbReference type="AlphaFoldDB" id="A0A1G8T3X6"/>
<protein>
    <recommendedName>
        <fullName evidence="1">DUF7660 domain-containing protein</fullName>
    </recommendedName>
</protein>
<proteinExistence type="predicted"/>
<name>A0A1G8T3X6_ANEMI</name>
<dbReference type="Proteomes" id="UP000182836">
    <property type="component" value="Unassembled WGS sequence"/>
</dbReference>
<evidence type="ECO:0000313" key="3">
    <source>
        <dbReference type="Proteomes" id="UP000182836"/>
    </source>
</evidence>
<sequence length="85" mass="10375">MMEFYEKTEQVTTKNQFLEFLNLLNKDFKLNVDEWENKSIDNYLEAIESWIEEMEGYYKNNNLPVPNNIDWNFLATIFYVGKIYE</sequence>
<evidence type="ECO:0000313" key="2">
    <source>
        <dbReference type="EMBL" id="SDJ36268.1"/>
    </source>
</evidence>
<dbReference type="EMBL" id="FNED01000016">
    <property type="protein sequence ID" value="SDJ36268.1"/>
    <property type="molecule type" value="Genomic_DNA"/>
</dbReference>
<dbReference type="InterPro" id="IPR056077">
    <property type="entry name" value="DUF7660"/>
</dbReference>